<evidence type="ECO:0000313" key="3">
    <source>
        <dbReference type="Proteomes" id="UP000546213"/>
    </source>
</evidence>
<feature type="region of interest" description="Disordered" evidence="1">
    <location>
        <begin position="51"/>
        <end position="77"/>
    </location>
</feature>
<proteinExistence type="predicted"/>
<evidence type="ECO:0000313" key="2">
    <source>
        <dbReference type="EMBL" id="KAF5578333.1"/>
    </source>
</evidence>
<feature type="compositionally biased region" description="Basic and acidic residues" evidence="1">
    <location>
        <begin position="51"/>
        <end position="60"/>
    </location>
</feature>
<sequence length="161" mass="17569">MPDKKHNTRKRKRSASAGTPTILVIQFSCPRPVDKSGEKAAKTVKTSEIKTVESKTERKGGKSLAATSTRLSESDRKALTASKRAMFAAVSSKGNGSKTRTTLNSQRDLIQECDNEGIVKIISSGTPYMAMLYDSAGLAVAIPPRPPWRIRRLAKQPAKQR</sequence>
<organism evidence="2 3">
    <name type="scientific">Fusarium pseudocircinatum</name>
    <dbReference type="NCBI Taxonomy" id="56676"/>
    <lineage>
        <taxon>Eukaryota</taxon>
        <taxon>Fungi</taxon>
        <taxon>Dikarya</taxon>
        <taxon>Ascomycota</taxon>
        <taxon>Pezizomycotina</taxon>
        <taxon>Sordariomycetes</taxon>
        <taxon>Hypocreomycetidae</taxon>
        <taxon>Hypocreales</taxon>
        <taxon>Nectriaceae</taxon>
        <taxon>Fusarium</taxon>
        <taxon>Fusarium fujikuroi species complex</taxon>
    </lineage>
</organism>
<gene>
    <name evidence="2" type="ORF">FPCIR_11583</name>
</gene>
<protein>
    <submittedName>
        <fullName evidence="2">Uncharacterized protein</fullName>
    </submittedName>
</protein>
<comment type="caution">
    <text evidence="2">The sequence shown here is derived from an EMBL/GenBank/DDBJ whole genome shotgun (WGS) entry which is preliminary data.</text>
</comment>
<dbReference type="EMBL" id="JAAOAS010000360">
    <property type="protein sequence ID" value="KAF5578333.1"/>
    <property type="molecule type" value="Genomic_DNA"/>
</dbReference>
<keyword evidence="3" id="KW-1185">Reference proteome</keyword>
<dbReference type="Proteomes" id="UP000546213">
    <property type="component" value="Unassembled WGS sequence"/>
</dbReference>
<feature type="compositionally biased region" description="Basic residues" evidence="1">
    <location>
        <begin position="1"/>
        <end position="14"/>
    </location>
</feature>
<name>A0A8H5NVD3_9HYPO</name>
<reference evidence="2 3" key="1">
    <citation type="submission" date="2020-05" db="EMBL/GenBank/DDBJ databases">
        <title>Identification and distribution of gene clusters putatively required for synthesis of sphingolipid metabolism inhibitors in phylogenetically diverse species of the filamentous fungus Fusarium.</title>
        <authorList>
            <person name="Kim H.-S."/>
            <person name="Busman M."/>
            <person name="Brown D.W."/>
            <person name="Divon H."/>
            <person name="Uhlig S."/>
            <person name="Proctor R.H."/>
        </authorList>
    </citation>
    <scope>NUCLEOTIDE SEQUENCE [LARGE SCALE GENOMIC DNA]</scope>
    <source>
        <strain evidence="2 3">NRRL 36939</strain>
    </source>
</reference>
<evidence type="ECO:0000256" key="1">
    <source>
        <dbReference type="SAM" id="MobiDB-lite"/>
    </source>
</evidence>
<accession>A0A8H5NVD3</accession>
<feature type="region of interest" description="Disordered" evidence="1">
    <location>
        <begin position="1"/>
        <end position="22"/>
    </location>
</feature>
<dbReference type="AlphaFoldDB" id="A0A8H5NVD3"/>
<dbReference type="OrthoDB" id="10391881at2759"/>